<dbReference type="InterPro" id="IPR014729">
    <property type="entry name" value="Rossmann-like_a/b/a_fold"/>
</dbReference>
<dbReference type="GO" id="GO:0046872">
    <property type="term" value="F:metal ion binding"/>
    <property type="evidence" value="ECO:0007669"/>
    <property type="project" value="UniProtKB-KW"/>
</dbReference>
<comment type="catalytic activity">
    <reaction evidence="15">
        <text>2 L-cysteine = S-sulfanyl-L-cysteine + L-alanine</text>
        <dbReference type="Rhea" id="RHEA:78543"/>
        <dbReference type="ChEBI" id="CHEBI:35235"/>
        <dbReference type="ChEBI" id="CHEBI:57972"/>
        <dbReference type="ChEBI" id="CHEBI:58591"/>
    </reaction>
    <physiologicalReaction direction="left-to-right" evidence="15">
        <dbReference type="Rhea" id="RHEA:78544"/>
    </physiologicalReaction>
</comment>
<keyword evidence="6" id="KW-0547">Nucleotide-binding</keyword>
<dbReference type="PANTHER" id="PTHR10890">
    <property type="entry name" value="CYSTEINYL-TRNA SYNTHETASE"/>
    <property type="match status" value="1"/>
</dbReference>
<dbReference type="Proteomes" id="UP000075880">
    <property type="component" value="Unassembled WGS sequence"/>
</dbReference>
<dbReference type="EnsemblMetazoa" id="ENSAATROPT012393">
    <property type="protein sequence ID" value="ENSAATROPP011248"/>
    <property type="gene ID" value="ENSAATROPG010079"/>
</dbReference>
<evidence type="ECO:0000256" key="11">
    <source>
        <dbReference type="ARBA" id="ARBA00031499"/>
    </source>
</evidence>
<keyword evidence="5" id="KW-0479">Metal-binding</keyword>
<evidence type="ECO:0000256" key="8">
    <source>
        <dbReference type="ARBA" id="ARBA00022840"/>
    </source>
</evidence>
<keyword evidence="7" id="KW-0862">Zinc</keyword>
<dbReference type="NCBIfam" id="TIGR00435">
    <property type="entry name" value="cysS"/>
    <property type="match status" value="1"/>
</dbReference>
<evidence type="ECO:0000256" key="4">
    <source>
        <dbReference type="ARBA" id="ARBA00022598"/>
    </source>
</evidence>
<evidence type="ECO:0000256" key="18">
    <source>
        <dbReference type="ARBA" id="ARBA00049046"/>
    </source>
</evidence>
<dbReference type="SUPFAM" id="SSF52374">
    <property type="entry name" value="Nucleotidylyl transferase"/>
    <property type="match status" value="1"/>
</dbReference>
<dbReference type="GO" id="GO:0004817">
    <property type="term" value="F:cysteine-tRNA ligase activity"/>
    <property type="evidence" value="ECO:0007669"/>
    <property type="project" value="UniProtKB-EC"/>
</dbReference>
<accession>A0AAG5DKU4</accession>
<proteinExistence type="inferred from homology"/>
<evidence type="ECO:0000256" key="9">
    <source>
        <dbReference type="ARBA" id="ARBA00022917"/>
    </source>
</evidence>
<keyword evidence="8" id="KW-0067">ATP-binding</keyword>
<keyword evidence="4" id="KW-0436">Ligase</keyword>
<dbReference type="InterPro" id="IPR015803">
    <property type="entry name" value="Cys-tRNA-ligase"/>
</dbReference>
<dbReference type="HAMAP" id="MF_00041">
    <property type="entry name" value="Cys_tRNA_synth"/>
    <property type="match status" value="1"/>
</dbReference>
<evidence type="ECO:0000259" key="19">
    <source>
        <dbReference type="Pfam" id="PF01406"/>
    </source>
</evidence>
<evidence type="ECO:0000256" key="6">
    <source>
        <dbReference type="ARBA" id="ARBA00022741"/>
    </source>
</evidence>
<dbReference type="Gene3D" id="3.40.50.620">
    <property type="entry name" value="HUPs"/>
    <property type="match status" value="1"/>
</dbReference>
<comment type="catalytic activity">
    <reaction evidence="18">
        <text>tRNA(Cys) + L-cysteine + ATP = L-cysteinyl-tRNA(Cys) + AMP + diphosphate</text>
        <dbReference type="Rhea" id="RHEA:17773"/>
        <dbReference type="Rhea" id="RHEA-COMP:9661"/>
        <dbReference type="Rhea" id="RHEA-COMP:9679"/>
        <dbReference type="ChEBI" id="CHEBI:30616"/>
        <dbReference type="ChEBI" id="CHEBI:33019"/>
        <dbReference type="ChEBI" id="CHEBI:35235"/>
        <dbReference type="ChEBI" id="CHEBI:78442"/>
        <dbReference type="ChEBI" id="CHEBI:78517"/>
        <dbReference type="ChEBI" id="CHEBI:456215"/>
        <dbReference type="EC" id="6.1.1.16"/>
    </reaction>
    <physiologicalReaction direction="right-to-left" evidence="18">
        <dbReference type="Rhea" id="RHEA:17775"/>
    </physiologicalReaction>
</comment>
<name>A0AAG5DKU4_ANOAO</name>
<comment type="similarity">
    <text evidence="2">Belongs to the class-I aminoacyl-tRNA synthetase family.</text>
</comment>
<dbReference type="InterPro" id="IPR009080">
    <property type="entry name" value="tRNAsynth_Ia_anticodon-bd"/>
</dbReference>
<comment type="function">
    <text evidence="12">Mitochondrial cysteine-specific aminoacyl-tRNA synthetase that catalyzes the ATP-dependent ligation of cysteine to tRNA(Cys).</text>
</comment>
<dbReference type="GO" id="GO:0005737">
    <property type="term" value="C:cytoplasm"/>
    <property type="evidence" value="ECO:0007669"/>
    <property type="project" value="TreeGrafter"/>
</dbReference>
<evidence type="ECO:0000256" key="17">
    <source>
        <dbReference type="ARBA" id="ARBA00048609"/>
    </source>
</evidence>
<evidence type="ECO:0000256" key="5">
    <source>
        <dbReference type="ARBA" id="ARBA00022723"/>
    </source>
</evidence>
<evidence type="ECO:0000256" key="2">
    <source>
        <dbReference type="ARBA" id="ARBA00005594"/>
    </source>
</evidence>
<feature type="domain" description="tRNA synthetases class I catalytic" evidence="19">
    <location>
        <begin position="64"/>
        <end position="353"/>
    </location>
</feature>
<dbReference type="GO" id="GO:0006423">
    <property type="term" value="P:cysteinyl-tRNA aminoacylation"/>
    <property type="evidence" value="ECO:0007669"/>
    <property type="project" value="InterPro"/>
</dbReference>
<reference evidence="20" key="1">
    <citation type="submission" date="2024-04" db="UniProtKB">
        <authorList>
            <consortium name="EnsemblMetazoa"/>
        </authorList>
    </citation>
    <scope>IDENTIFICATION</scope>
    <source>
        <strain evidence="20">EBRO</strain>
    </source>
</reference>
<comment type="function">
    <text evidence="13">In addition to its role as an aminoacyl-tRNA synthetase, has also cysteine persulfide synthase activity. Produces reactive persulfide species such as cysteine persulfide (CysSSH) from substrate cysteine and mediate direct incorporation of CysSSH into proteins during translations, resulting in protein persulfides and polysulfides. CysSSHs behave as potent antioxidants and cellular protectants.</text>
</comment>
<evidence type="ECO:0000313" key="20">
    <source>
        <dbReference type="EnsemblMetazoa" id="ENSAATROPP011248"/>
    </source>
</evidence>
<sequence length="542" mass="61741">MSKQLFLFSSKVRLLCIGVIALTMFQRSYAIRKYCTTKLGLRLYDGRGKEKIPVRAVDNLRPFLSFYTCGPTVYDSAHIGHASCYVRLDIIQRILRHHFRLPLVTAMNVTDIDDKIIIRANERNVSWEELARHYEVEFWRDLNRLNVKMPDVKLRVTEHIPAIALFVQTLVDKGFAYGTSDGSIYFETSQYERYGKLQKVIIDQPSATTGEKRHPSDFALWKASKPGEPFWTTNFGNGRPGWHIECSTMASHIFGNRVDFHAGGLDLRFPHHENEETQSCCYHDVPDWVVHWIHTGQLHLEGQTHKMSKSLQNTVSIAELLEQYNADEFRMLCLLSHYRSVIEFGPESMTTARNVLRKFESFFSDSKAYIDGLKPVSFNASSASLLEKMVETQSTIQRVLENDFNTASSIQALSDLVSSVRKAINDPERQDNPNSSPLIGASNVGAVLAATEYVRGQLLTYGLQSMDSSHHLQSKGAQTDNSLERVIEALVTTRSEIRQQAINTKDKQLFRVCDQLRECLMKSSSVEVKDHGKTSSWTFRKV</sequence>
<dbReference type="EC" id="6.1.1.16" evidence="3"/>
<dbReference type="GO" id="GO:0005524">
    <property type="term" value="F:ATP binding"/>
    <property type="evidence" value="ECO:0007669"/>
    <property type="project" value="UniProtKB-KW"/>
</dbReference>
<comment type="catalytic activity">
    <reaction evidence="17">
        <text>S-sulfanyl-L-cysteine + tRNA(Cys) + ATP = (S)-sulfanyl-L-cysteinyl-tRNA(Cys) + AMP + diphosphate</text>
        <dbReference type="Rhea" id="RHEA:78647"/>
        <dbReference type="Rhea" id="RHEA-COMP:9661"/>
        <dbReference type="Rhea" id="RHEA-COMP:19119"/>
        <dbReference type="ChEBI" id="CHEBI:30616"/>
        <dbReference type="ChEBI" id="CHEBI:33019"/>
        <dbReference type="ChEBI" id="CHEBI:58591"/>
        <dbReference type="ChEBI" id="CHEBI:78442"/>
        <dbReference type="ChEBI" id="CHEBI:229520"/>
        <dbReference type="ChEBI" id="CHEBI:456215"/>
    </reaction>
    <physiologicalReaction direction="left-to-right" evidence="17">
        <dbReference type="Rhea" id="RHEA:78648"/>
    </physiologicalReaction>
</comment>
<dbReference type="PANTHER" id="PTHR10890:SF27">
    <property type="entry name" value="CYSTEINE--TRNA LIGASE, MITOCHONDRIAL-RELATED"/>
    <property type="match status" value="1"/>
</dbReference>
<dbReference type="Gene3D" id="1.20.120.1910">
    <property type="entry name" value="Cysteine-tRNA ligase, C-terminal anti-codon recognition domain"/>
    <property type="match status" value="1"/>
</dbReference>
<evidence type="ECO:0000256" key="15">
    <source>
        <dbReference type="ARBA" id="ARBA00047548"/>
    </source>
</evidence>
<evidence type="ECO:0000256" key="12">
    <source>
        <dbReference type="ARBA" id="ARBA00043868"/>
    </source>
</evidence>
<evidence type="ECO:0000256" key="16">
    <source>
        <dbReference type="ARBA" id="ARBA00047731"/>
    </source>
</evidence>
<dbReference type="CDD" id="cd00672">
    <property type="entry name" value="CysRS_core"/>
    <property type="match status" value="1"/>
</dbReference>
<evidence type="ECO:0000256" key="1">
    <source>
        <dbReference type="ARBA" id="ARBA00001947"/>
    </source>
</evidence>
<evidence type="ECO:0000313" key="21">
    <source>
        <dbReference type="Proteomes" id="UP000075880"/>
    </source>
</evidence>
<dbReference type="Pfam" id="PF01406">
    <property type="entry name" value="tRNA-synt_1e"/>
    <property type="match status" value="1"/>
</dbReference>
<evidence type="ECO:0000256" key="7">
    <source>
        <dbReference type="ARBA" id="ARBA00022833"/>
    </source>
</evidence>
<evidence type="ECO:0000256" key="10">
    <source>
        <dbReference type="ARBA" id="ARBA00023146"/>
    </source>
</evidence>
<organism evidence="20 21">
    <name type="scientific">Anopheles atroparvus</name>
    <name type="common">European mosquito</name>
    <dbReference type="NCBI Taxonomy" id="41427"/>
    <lineage>
        <taxon>Eukaryota</taxon>
        <taxon>Metazoa</taxon>
        <taxon>Ecdysozoa</taxon>
        <taxon>Arthropoda</taxon>
        <taxon>Hexapoda</taxon>
        <taxon>Insecta</taxon>
        <taxon>Pterygota</taxon>
        <taxon>Neoptera</taxon>
        <taxon>Endopterygota</taxon>
        <taxon>Diptera</taxon>
        <taxon>Nematocera</taxon>
        <taxon>Culicoidea</taxon>
        <taxon>Culicidae</taxon>
        <taxon>Anophelinae</taxon>
        <taxon>Anopheles</taxon>
    </lineage>
</organism>
<evidence type="ECO:0000256" key="14">
    <source>
        <dbReference type="ARBA" id="ARBA00047499"/>
    </source>
</evidence>
<keyword evidence="10" id="KW-0030">Aminoacyl-tRNA synthetase</keyword>
<evidence type="ECO:0000256" key="3">
    <source>
        <dbReference type="ARBA" id="ARBA00012832"/>
    </source>
</evidence>
<dbReference type="InterPro" id="IPR024909">
    <property type="entry name" value="Cys-tRNA/MSH_ligase"/>
</dbReference>
<comment type="catalytic activity">
    <reaction evidence="16">
        <text>S-sulfanyl-L-cysteine + L-cysteine = S-disulfanyl-L-cysteine + L-alanine</text>
        <dbReference type="Rhea" id="RHEA:78627"/>
        <dbReference type="ChEBI" id="CHEBI:35235"/>
        <dbReference type="ChEBI" id="CHEBI:57972"/>
        <dbReference type="ChEBI" id="CHEBI:58591"/>
        <dbReference type="ChEBI" id="CHEBI:229465"/>
    </reaction>
    <physiologicalReaction direction="left-to-right" evidence="16">
        <dbReference type="Rhea" id="RHEA:78628"/>
    </physiologicalReaction>
</comment>
<comment type="catalytic activity">
    <reaction evidence="14">
        <text>S-disulfanyl-L-cysteine + tRNA(Cys) + ATP = (S)-disulfanyl-L-cysteinyl-tRNA(Cys) + AMP + diphosphate</text>
        <dbReference type="Rhea" id="RHEA:78651"/>
        <dbReference type="Rhea" id="RHEA-COMP:9661"/>
        <dbReference type="Rhea" id="RHEA-COMP:19120"/>
        <dbReference type="ChEBI" id="CHEBI:30616"/>
        <dbReference type="ChEBI" id="CHEBI:33019"/>
        <dbReference type="ChEBI" id="CHEBI:78442"/>
        <dbReference type="ChEBI" id="CHEBI:229465"/>
        <dbReference type="ChEBI" id="CHEBI:229521"/>
        <dbReference type="ChEBI" id="CHEBI:456215"/>
    </reaction>
    <physiologicalReaction direction="left-to-right" evidence="14">
        <dbReference type="Rhea" id="RHEA:78652"/>
    </physiologicalReaction>
</comment>
<dbReference type="AlphaFoldDB" id="A0AAG5DKU4"/>
<dbReference type="PRINTS" id="PR00983">
    <property type="entry name" value="TRNASYNTHCYS"/>
</dbReference>
<keyword evidence="21" id="KW-1185">Reference proteome</keyword>
<dbReference type="SUPFAM" id="SSF47323">
    <property type="entry name" value="Anticodon-binding domain of a subclass of class I aminoacyl-tRNA synthetases"/>
    <property type="match status" value="1"/>
</dbReference>
<protein>
    <recommendedName>
        <fullName evidence="3">cysteine--tRNA ligase</fullName>
        <ecNumber evidence="3">6.1.1.16</ecNumber>
    </recommendedName>
    <alternativeName>
        <fullName evidence="11">Cysteinyl-tRNA synthetase</fullName>
    </alternativeName>
</protein>
<comment type="cofactor">
    <cofactor evidence="1">
        <name>Zn(2+)</name>
        <dbReference type="ChEBI" id="CHEBI:29105"/>
    </cofactor>
</comment>
<dbReference type="InterPro" id="IPR032678">
    <property type="entry name" value="tRNA-synt_1_cat_dom"/>
</dbReference>
<keyword evidence="9" id="KW-0648">Protein biosynthesis</keyword>
<evidence type="ECO:0000256" key="13">
    <source>
        <dbReference type="ARBA" id="ARBA00045476"/>
    </source>
</evidence>